<feature type="transmembrane region" description="Helical" evidence="1">
    <location>
        <begin position="69"/>
        <end position="88"/>
    </location>
</feature>
<gene>
    <name evidence="2" type="ORF">SAMN06296052_12448</name>
</gene>
<keyword evidence="1" id="KW-0812">Transmembrane</keyword>
<feature type="transmembrane region" description="Helical" evidence="1">
    <location>
        <begin position="7"/>
        <end position="26"/>
    </location>
</feature>
<evidence type="ECO:0000256" key="1">
    <source>
        <dbReference type="SAM" id="Phobius"/>
    </source>
</evidence>
<protein>
    <submittedName>
        <fullName evidence="2">Uncharacterized protein</fullName>
    </submittedName>
</protein>
<accession>A0A239K0L7</accession>
<evidence type="ECO:0000313" key="3">
    <source>
        <dbReference type="Proteomes" id="UP000198432"/>
    </source>
</evidence>
<reference evidence="3" key="1">
    <citation type="submission" date="2017-06" db="EMBL/GenBank/DDBJ databases">
        <authorList>
            <person name="Varghese N."/>
            <person name="Submissions S."/>
        </authorList>
    </citation>
    <scope>NUCLEOTIDE SEQUENCE [LARGE SCALE GENOMIC DNA]</scope>
    <source>
        <strain evidence="3">NKM1</strain>
    </source>
</reference>
<dbReference type="AlphaFoldDB" id="A0A239K0L7"/>
<dbReference type="OrthoDB" id="9878610at2"/>
<evidence type="ECO:0000313" key="2">
    <source>
        <dbReference type="EMBL" id="SNT10604.1"/>
    </source>
</evidence>
<dbReference type="RefSeq" id="WP_089321109.1">
    <property type="nucleotide sequence ID" value="NZ_FZOQ01000024.1"/>
</dbReference>
<keyword evidence="1" id="KW-1133">Transmembrane helix</keyword>
<organism evidence="2 3">
    <name type="scientific">Pontibacter ummariensis</name>
    <dbReference type="NCBI Taxonomy" id="1610492"/>
    <lineage>
        <taxon>Bacteria</taxon>
        <taxon>Pseudomonadati</taxon>
        <taxon>Bacteroidota</taxon>
        <taxon>Cytophagia</taxon>
        <taxon>Cytophagales</taxon>
        <taxon>Hymenobacteraceae</taxon>
        <taxon>Pontibacter</taxon>
    </lineage>
</organism>
<keyword evidence="3" id="KW-1185">Reference proteome</keyword>
<name>A0A239K0L7_9BACT</name>
<dbReference type="EMBL" id="FZOQ01000024">
    <property type="protein sequence ID" value="SNT10604.1"/>
    <property type="molecule type" value="Genomic_DNA"/>
</dbReference>
<sequence>MKINRSLLLYTIIYNVVYGLLFLYVPTNVAGVTGGKELLVFPFFWSVGVSGFILVGLKNVDAFQYWINWLLALFCTPIPTFVLVNVLFSPFW</sequence>
<proteinExistence type="predicted"/>
<keyword evidence="1" id="KW-0472">Membrane</keyword>
<feature type="transmembrane region" description="Helical" evidence="1">
    <location>
        <begin position="38"/>
        <end position="57"/>
    </location>
</feature>
<dbReference type="Proteomes" id="UP000198432">
    <property type="component" value="Unassembled WGS sequence"/>
</dbReference>